<sequence length="278" mass="31136">MTSQPSRRIAPISVVIPCYRCGDTIAASVASIAAQTRPVAQVLLVDDASPDDTLDVLHALAQQYPAGWVEVIASPENGGPSRARNLGWAAASQPYIAFLDADDTWVPEKIDLQMAVLEADPELSLIAHRMAVRERTLPVPPLRMPIKTVSIGRKRFLLNNPFPTASVILRRDLPFRFNEDFRRVEDFLLWAQIGFSGYRCAKINQVLAYWHKPTYGASGLSGDLAAMHRAGREVRHELLRQGLVTRSEHWLARGFGILRRARRRLLLAMRSQQPREVS</sequence>
<protein>
    <submittedName>
        <fullName evidence="5">Glycosyl transferase family 2</fullName>
    </submittedName>
</protein>
<dbReference type="RefSeq" id="WP_079722627.1">
    <property type="nucleotide sequence ID" value="NZ_BMCL01000003.1"/>
</dbReference>
<dbReference type="STRING" id="428993.SAMN06296058_0195"/>
<dbReference type="Pfam" id="PF00535">
    <property type="entry name" value="Glycos_transf_2"/>
    <property type="match status" value="1"/>
</dbReference>
<dbReference type="AlphaFoldDB" id="A0A1T5ISB3"/>
<evidence type="ECO:0000313" key="5">
    <source>
        <dbReference type="EMBL" id="SKC42026.1"/>
    </source>
</evidence>
<dbReference type="PANTHER" id="PTHR43685:SF5">
    <property type="entry name" value="GLYCOSYLTRANSFERASE EPSE-RELATED"/>
    <property type="match status" value="1"/>
</dbReference>
<keyword evidence="3 5" id="KW-0808">Transferase</keyword>
<dbReference type="PANTHER" id="PTHR43685">
    <property type="entry name" value="GLYCOSYLTRANSFERASE"/>
    <property type="match status" value="1"/>
</dbReference>
<dbReference type="InterPro" id="IPR001173">
    <property type="entry name" value="Glyco_trans_2-like"/>
</dbReference>
<proteinExistence type="inferred from homology"/>
<evidence type="ECO:0000313" key="6">
    <source>
        <dbReference type="Proteomes" id="UP000190341"/>
    </source>
</evidence>
<comment type="similarity">
    <text evidence="1">Belongs to the glycosyltransferase 2 family.</text>
</comment>
<dbReference type="EMBL" id="FUZV01000001">
    <property type="protein sequence ID" value="SKC42026.1"/>
    <property type="molecule type" value="Genomic_DNA"/>
</dbReference>
<dbReference type="Gene3D" id="3.90.550.10">
    <property type="entry name" value="Spore Coat Polysaccharide Biosynthesis Protein SpsA, Chain A"/>
    <property type="match status" value="1"/>
</dbReference>
<organism evidence="5 6">
    <name type="scientific">Pseudoxanthomonas indica</name>
    <dbReference type="NCBI Taxonomy" id="428993"/>
    <lineage>
        <taxon>Bacteria</taxon>
        <taxon>Pseudomonadati</taxon>
        <taxon>Pseudomonadota</taxon>
        <taxon>Gammaproteobacteria</taxon>
        <taxon>Lysobacterales</taxon>
        <taxon>Lysobacteraceae</taxon>
        <taxon>Pseudoxanthomonas</taxon>
    </lineage>
</organism>
<keyword evidence="6" id="KW-1185">Reference proteome</keyword>
<gene>
    <name evidence="5" type="ORF">SAMN06296058_0195</name>
</gene>
<dbReference type="Proteomes" id="UP000190341">
    <property type="component" value="Unassembled WGS sequence"/>
</dbReference>
<feature type="domain" description="Glycosyltransferase 2-like" evidence="4">
    <location>
        <begin position="13"/>
        <end position="164"/>
    </location>
</feature>
<dbReference type="SUPFAM" id="SSF53448">
    <property type="entry name" value="Nucleotide-diphospho-sugar transferases"/>
    <property type="match status" value="1"/>
</dbReference>
<accession>A0A1T5ISB3</accession>
<dbReference type="CDD" id="cd00761">
    <property type="entry name" value="Glyco_tranf_GTA_type"/>
    <property type="match status" value="1"/>
</dbReference>
<name>A0A1T5ISB3_9GAMM</name>
<reference evidence="5 6" key="1">
    <citation type="submission" date="2017-02" db="EMBL/GenBank/DDBJ databases">
        <authorList>
            <person name="Peterson S.W."/>
        </authorList>
    </citation>
    <scope>NUCLEOTIDE SEQUENCE [LARGE SCALE GENOMIC DNA]</scope>
    <source>
        <strain evidence="5 6">P15</strain>
    </source>
</reference>
<evidence type="ECO:0000256" key="3">
    <source>
        <dbReference type="ARBA" id="ARBA00022679"/>
    </source>
</evidence>
<dbReference type="InterPro" id="IPR050834">
    <property type="entry name" value="Glycosyltransf_2"/>
</dbReference>
<keyword evidence="2" id="KW-0328">Glycosyltransferase</keyword>
<evidence type="ECO:0000259" key="4">
    <source>
        <dbReference type="Pfam" id="PF00535"/>
    </source>
</evidence>
<dbReference type="GO" id="GO:0016757">
    <property type="term" value="F:glycosyltransferase activity"/>
    <property type="evidence" value="ECO:0007669"/>
    <property type="project" value="UniProtKB-KW"/>
</dbReference>
<dbReference type="InterPro" id="IPR029044">
    <property type="entry name" value="Nucleotide-diphossugar_trans"/>
</dbReference>
<dbReference type="OrthoDB" id="9801954at2"/>
<evidence type="ECO:0000256" key="1">
    <source>
        <dbReference type="ARBA" id="ARBA00006739"/>
    </source>
</evidence>
<evidence type="ECO:0000256" key="2">
    <source>
        <dbReference type="ARBA" id="ARBA00022676"/>
    </source>
</evidence>